<protein>
    <submittedName>
        <fullName evidence="2">Uncharacterized protein</fullName>
    </submittedName>
</protein>
<keyword evidence="3" id="KW-1185">Reference proteome</keyword>
<comment type="caution">
    <text evidence="2">The sequence shown here is derived from an EMBL/GenBank/DDBJ whole genome shotgun (WGS) entry which is preliminary data.</text>
</comment>
<accession>A0ABY1QD50</accession>
<feature type="region of interest" description="Disordered" evidence="1">
    <location>
        <begin position="60"/>
        <end position="88"/>
    </location>
</feature>
<reference evidence="2 3" key="1">
    <citation type="submission" date="2017-05" db="EMBL/GenBank/DDBJ databases">
        <authorList>
            <person name="Varghese N."/>
            <person name="Submissions S."/>
        </authorList>
    </citation>
    <scope>NUCLEOTIDE SEQUENCE [LARGE SCALE GENOMIC DNA]</scope>
    <source>
        <strain evidence="2 3">SM16</strain>
    </source>
</reference>
<dbReference type="Proteomes" id="UP001157910">
    <property type="component" value="Unassembled WGS sequence"/>
</dbReference>
<evidence type="ECO:0000256" key="1">
    <source>
        <dbReference type="SAM" id="MobiDB-lite"/>
    </source>
</evidence>
<organism evidence="2 3">
    <name type="scientific">Novosphingobium panipatense</name>
    <dbReference type="NCBI Taxonomy" id="428991"/>
    <lineage>
        <taxon>Bacteria</taxon>
        <taxon>Pseudomonadati</taxon>
        <taxon>Pseudomonadota</taxon>
        <taxon>Alphaproteobacteria</taxon>
        <taxon>Sphingomonadales</taxon>
        <taxon>Sphingomonadaceae</taxon>
        <taxon>Novosphingobium</taxon>
    </lineage>
</organism>
<evidence type="ECO:0000313" key="3">
    <source>
        <dbReference type="Proteomes" id="UP001157910"/>
    </source>
</evidence>
<evidence type="ECO:0000313" key="2">
    <source>
        <dbReference type="EMBL" id="SMP67839.1"/>
    </source>
</evidence>
<name>A0ABY1QD50_9SPHN</name>
<sequence>MLSNAVNFCVKEGKSRVELIQRVALQAFAGEKAGSAQVILGRPQRRSIIVVHCTAASNGNPFESMAGKGGRGKGVPQSRDPVAQGSSW</sequence>
<gene>
    <name evidence="2" type="ORF">SAMN06296065_104281</name>
</gene>
<proteinExistence type="predicted"/>
<dbReference type="EMBL" id="FXUI01000004">
    <property type="protein sequence ID" value="SMP67839.1"/>
    <property type="molecule type" value="Genomic_DNA"/>
</dbReference>